<comment type="caution">
    <text evidence="1">The sequence shown here is derived from an EMBL/GenBank/DDBJ whole genome shotgun (WGS) entry which is preliminary data.</text>
</comment>
<sequence length="78" mass="8771">MLALHILPSNPDRVTMVETLLGYLIGTIRYPGGLMKKAAGGEEEVSERNGNEYDKKNKAKTCAQWIATASFSRRRRYP</sequence>
<accession>A0A402BEU6</accession>
<proteinExistence type="predicted"/>
<evidence type="ECO:0000313" key="1">
    <source>
        <dbReference type="EMBL" id="GCE29903.1"/>
    </source>
</evidence>
<protein>
    <submittedName>
        <fullName evidence="1">Uncharacterized protein</fullName>
    </submittedName>
</protein>
<dbReference type="Proteomes" id="UP000287171">
    <property type="component" value="Unassembled WGS sequence"/>
</dbReference>
<dbReference type="EMBL" id="BIFT01000002">
    <property type="protein sequence ID" value="GCE29903.1"/>
    <property type="molecule type" value="Genomic_DNA"/>
</dbReference>
<evidence type="ECO:0000313" key="2">
    <source>
        <dbReference type="Proteomes" id="UP000287171"/>
    </source>
</evidence>
<reference evidence="2" key="1">
    <citation type="submission" date="2018-12" db="EMBL/GenBank/DDBJ databases">
        <title>Tengunoibacter tsumagoiensis gen. nov., sp. nov., Dictyobacter kobayashii sp. nov., D. alpinus sp. nov., and D. joshuensis sp. nov. and description of Dictyobacteraceae fam. nov. within the order Ktedonobacterales isolated from Tengu-no-mugimeshi.</title>
        <authorList>
            <person name="Wang C.M."/>
            <person name="Zheng Y."/>
            <person name="Sakai Y."/>
            <person name="Toyoda A."/>
            <person name="Minakuchi Y."/>
            <person name="Abe K."/>
            <person name="Yokota A."/>
            <person name="Yabe S."/>
        </authorList>
    </citation>
    <scope>NUCLEOTIDE SEQUENCE [LARGE SCALE GENOMIC DNA]</scope>
    <source>
        <strain evidence="2">Uno16</strain>
    </source>
</reference>
<gene>
    <name evidence="1" type="ORF">KDA_53870</name>
</gene>
<keyword evidence="2" id="KW-1185">Reference proteome</keyword>
<dbReference type="AlphaFoldDB" id="A0A402BEU6"/>
<name>A0A402BEU6_9CHLR</name>
<organism evidence="1 2">
    <name type="scientific">Dictyobacter alpinus</name>
    <dbReference type="NCBI Taxonomy" id="2014873"/>
    <lineage>
        <taxon>Bacteria</taxon>
        <taxon>Bacillati</taxon>
        <taxon>Chloroflexota</taxon>
        <taxon>Ktedonobacteria</taxon>
        <taxon>Ktedonobacterales</taxon>
        <taxon>Dictyobacteraceae</taxon>
        <taxon>Dictyobacter</taxon>
    </lineage>
</organism>